<comment type="caution">
    <text evidence="4">The sequence shown here is derived from an EMBL/GenBank/DDBJ whole genome shotgun (WGS) entry which is preliminary data.</text>
</comment>
<dbReference type="InterPro" id="IPR051943">
    <property type="entry name" value="TRAFAC_Dynamin-like_GTPase"/>
</dbReference>
<protein>
    <submittedName>
        <fullName evidence="4">GTPase Era involved in 16S rRNA processing/DNA-binding transcriptional MerR regulator</fullName>
    </submittedName>
</protein>
<dbReference type="SUPFAM" id="SSF52540">
    <property type="entry name" value="P-loop containing nucleoside triphosphate hydrolases"/>
    <property type="match status" value="1"/>
</dbReference>
<keyword evidence="1" id="KW-0175">Coiled coil</keyword>
<dbReference type="InterPro" id="IPR045063">
    <property type="entry name" value="Dynamin_N"/>
</dbReference>
<keyword evidence="2" id="KW-0472">Membrane</keyword>
<dbReference type="InterPro" id="IPR027417">
    <property type="entry name" value="P-loop_NTPase"/>
</dbReference>
<dbReference type="Proteomes" id="UP001549167">
    <property type="component" value="Unassembled WGS sequence"/>
</dbReference>
<evidence type="ECO:0000313" key="5">
    <source>
        <dbReference type="Proteomes" id="UP001549167"/>
    </source>
</evidence>
<keyword evidence="2" id="KW-0812">Transmembrane</keyword>
<feature type="domain" description="Dynamin N-terminal" evidence="3">
    <location>
        <begin position="42"/>
        <end position="189"/>
    </location>
</feature>
<evidence type="ECO:0000256" key="2">
    <source>
        <dbReference type="SAM" id="Phobius"/>
    </source>
</evidence>
<reference evidence="4 5" key="1">
    <citation type="submission" date="2024-06" db="EMBL/GenBank/DDBJ databases">
        <title>Genomic Encyclopedia of Type Strains, Phase IV (KMG-IV): sequencing the most valuable type-strain genomes for metagenomic binning, comparative biology and taxonomic classification.</title>
        <authorList>
            <person name="Goeker M."/>
        </authorList>
    </citation>
    <scope>NUCLEOTIDE SEQUENCE [LARGE SCALE GENOMIC DNA]</scope>
    <source>
        <strain evidence="4 5">DSM 23520</strain>
    </source>
</reference>
<dbReference type="PANTHER" id="PTHR43681">
    <property type="entry name" value="TRANSMEMBRANE GTPASE FZO"/>
    <property type="match status" value="1"/>
</dbReference>
<organism evidence="4 5">
    <name type="scientific">Alkalibacillus flavidus</name>
    <dbReference type="NCBI Taxonomy" id="546021"/>
    <lineage>
        <taxon>Bacteria</taxon>
        <taxon>Bacillati</taxon>
        <taxon>Bacillota</taxon>
        <taxon>Bacilli</taxon>
        <taxon>Bacillales</taxon>
        <taxon>Bacillaceae</taxon>
        <taxon>Alkalibacillus</taxon>
    </lineage>
</organism>
<dbReference type="RefSeq" id="WP_354221785.1">
    <property type="nucleotide sequence ID" value="NZ_JBEPMX010000019.1"/>
</dbReference>
<dbReference type="EMBL" id="JBEPMX010000019">
    <property type="protein sequence ID" value="MET3684433.1"/>
    <property type="molecule type" value="Genomic_DNA"/>
</dbReference>
<dbReference type="PANTHER" id="PTHR43681:SF1">
    <property type="entry name" value="SARCALUMENIN"/>
    <property type="match status" value="1"/>
</dbReference>
<name>A0ABV2KXX8_9BACI</name>
<feature type="transmembrane region" description="Helical" evidence="2">
    <location>
        <begin position="452"/>
        <end position="475"/>
    </location>
</feature>
<dbReference type="Gene3D" id="3.40.50.300">
    <property type="entry name" value="P-loop containing nucleotide triphosphate hydrolases"/>
    <property type="match status" value="1"/>
</dbReference>
<keyword evidence="2" id="KW-1133">Transmembrane helix</keyword>
<evidence type="ECO:0000259" key="3">
    <source>
        <dbReference type="Pfam" id="PF00350"/>
    </source>
</evidence>
<evidence type="ECO:0000256" key="1">
    <source>
        <dbReference type="SAM" id="Coils"/>
    </source>
</evidence>
<sequence length="580" mass="67109">MHKREQVLGNIEEFVSQELQSPSLAKEVNYLRHDWFDDQQRVAIVGEFKRGKSTLVNALLQRSIMPVDILPTTGVVHKVRHSEQEQVHVYYQNDVETVPLNKTLLDQFTIDHDIKDIDSIMVETDLSHLSTDIELLDTPGVGDLNDLSLKVTYEQIPRADLIVFVLDLTTPLRQSEINYLIDTIQPLAMGDVMFVANFADRVDEDEIDELTEYLEKKLKSITEQDITVLPISALDATEVDDDDWNNFVNTMLSRLENQNHYRADLLEKRENYLINMIQKHVSHVETLQQAEQEELESLLNAIKKLEGEEPLQRKRFEEYVKEREKEIKRLTHRSIETFSLNLNDKLLEEINQFDGGDLKRFVEKDLTRIVEQESKKWFNHHIPHIQQLIQKVELELFEGIKRTVSNKQGDMRQGSGLDDFDEQLWDVQFSYKQAKIKDSVKDHMTSLGASGIAVGIGAAILGPLSAIFLGASPLLKDYLSNKRIKQFQEEAPEKIEPQMKELKEKIEDSLDEYIHNQLNDLLHNTTSYYRDVLLESKESIEQQILINENHHQYSHIDLQQWPSLLAALEGVRNGSSVTYS</sequence>
<keyword evidence="5" id="KW-1185">Reference proteome</keyword>
<dbReference type="CDD" id="cd09912">
    <property type="entry name" value="DLP_2"/>
    <property type="match status" value="1"/>
</dbReference>
<proteinExistence type="predicted"/>
<gene>
    <name evidence="4" type="ORF">ABID56_002570</name>
</gene>
<dbReference type="Pfam" id="PF00350">
    <property type="entry name" value="Dynamin_N"/>
    <property type="match status" value="1"/>
</dbReference>
<evidence type="ECO:0000313" key="4">
    <source>
        <dbReference type="EMBL" id="MET3684433.1"/>
    </source>
</evidence>
<accession>A0ABV2KXX8</accession>
<feature type="coiled-coil region" evidence="1">
    <location>
        <begin position="288"/>
        <end position="333"/>
    </location>
</feature>